<accession>A0A816JEL1</accession>
<name>A0A816JEL1_BRANA</name>
<reference evidence="2" key="1">
    <citation type="submission" date="2021-01" db="EMBL/GenBank/DDBJ databases">
        <authorList>
            <consortium name="Genoscope - CEA"/>
            <person name="William W."/>
        </authorList>
    </citation>
    <scope>NUCLEOTIDE SEQUENCE</scope>
</reference>
<organism evidence="2">
    <name type="scientific">Brassica napus</name>
    <name type="common">Rape</name>
    <dbReference type="NCBI Taxonomy" id="3708"/>
    <lineage>
        <taxon>Eukaryota</taxon>
        <taxon>Viridiplantae</taxon>
        <taxon>Streptophyta</taxon>
        <taxon>Embryophyta</taxon>
        <taxon>Tracheophyta</taxon>
        <taxon>Spermatophyta</taxon>
        <taxon>Magnoliopsida</taxon>
        <taxon>eudicotyledons</taxon>
        <taxon>Gunneridae</taxon>
        <taxon>Pentapetalae</taxon>
        <taxon>rosids</taxon>
        <taxon>malvids</taxon>
        <taxon>Brassicales</taxon>
        <taxon>Brassicaceae</taxon>
        <taxon>Brassiceae</taxon>
        <taxon>Brassica</taxon>
    </lineage>
</organism>
<feature type="transmembrane region" description="Helical" evidence="1">
    <location>
        <begin position="6"/>
        <end position="25"/>
    </location>
</feature>
<keyword evidence="1" id="KW-0812">Transmembrane</keyword>
<keyword evidence="1" id="KW-1133">Transmembrane helix</keyword>
<dbReference type="AlphaFoldDB" id="A0A816JEL1"/>
<dbReference type="EMBL" id="HG994368">
    <property type="protein sequence ID" value="CAF1836466.1"/>
    <property type="molecule type" value="Genomic_DNA"/>
</dbReference>
<gene>
    <name evidence="2" type="ORF">DARMORV10_C04P26270.1</name>
</gene>
<keyword evidence="1" id="KW-0472">Membrane</keyword>
<protein>
    <submittedName>
        <fullName evidence="2">(rape) hypothetical protein</fullName>
    </submittedName>
</protein>
<evidence type="ECO:0000313" key="2">
    <source>
        <dbReference type="EMBL" id="CAF1836466.1"/>
    </source>
</evidence>
<evidence type="ECO:0000256" key="1">
    <source>
        <dbReference type="SAM" id="Phobius"/>
    </source>
</evidence>
<dbReference type="Proteomes" id="UP001295469">
    <property type="component" value="Chromosome C04"/>
</dbReference>
<sequence length="41" mass="4799">MLSKIHSQIGFFFFFLLFLDLDLILGGQSRSRIDTLFHIPN</sequence>
<proteinExistence type="predicted"/>